<accession>T1CI97</accession>
<reference evidence="2" key="2">
    <citation type="journal article" date="2014" name="ISME J.">
        <title>Microbial stratification in low pH oxic and suboxic macroscopic growths along an acid mine drainage.</title>
        <authorList>
            <person name="Mendez-Garcia C."/>
            <person name="Mesa V."/>
            <person name="Sprenger R.R."/>
            <person name="Richter M."/>
            <person name="Diez M.S."/>
            <person name="Solano J."/>
            <person name="Bargiela R."/>
            <person name="Golyshina O.V."/>
            <person name="Manteca A."/>
            <person name="Ramos J.L."/>
            <person name="Gallego J.R."/>
            <person name="Llorente I."/>
            <person name="Martins Dos Santos V.A."/>
            <person name="Jensen O.N."/>
            <person name="Pelaez A.I."/>
            <person name="Sanchez J."/>
            <person name="Ferrer M."/>
        </authorList>
    </citation>
    <scope>NUCLEOTIDE SEQUENCE</scope>
</reference>
<dbReference type="EMBL" id="AUZY01003830">
    <property type="protein sequence ID" value="EQD67150.1"/>
    <property type="molecule type" value="Genomic_DNA"/>
</dbReference>
<dbReference type="AlphaFoldDB" id="T1CI97"/>
<keyword evidence="1" id="KW-0812">Transmembrane</keyword>
<gene>
    <name evidence="2" type="ORF">B1B_06022</name>
</gene>
<sequence length="262" mass="28185">MNSKGVALVIVAIVVLASLFFFVHITPPGGPVKIPHVTPPKNLLLAFFQNETIVPSTLDTENANIYNFSYTGNVTTIIRGSLLNASTGRHVTNGYAYLSIYPAGAVSTINSGEFLFTALRGGSGIFFIKVPGYAKKLVSLDLTGKTIWLNLSLEPAAKHSLSGVTKYANDTIAGSISLEFSGFFSTLKLTTLQNGSFAVKLYNDSYQLTVHEPYLNPLPNPYEFNETGSLPNFLNVTVYNNSIKYNVSGYVKNVAGSVLPGA</sequence>
<protein>
    <submittedName>
        <fullName evidence="2">Uncharacterized protein</fullName>
    </submittedName>
</protein>
<keyword evidence="1" id="KW-1133">Transmembrane helix</keyword>
<feature type="transmembrane region" description="Helical" evidence="1">
    <location>
        <begin position="6"/>
        <end position="25"/>
    </location>
</feature>
<evidence type="ECO:0000256" key="1">
    <source>
        <dbReference type="SAM" id="Phobius"/>
    </source>
</evidence>
<name>T1CI97_9ZZZZ</name>
<feature type="non-terminal residue" evidence="2">
    <location>
        <position position="262"/>
    </location>
</feature>
<keyword evidence="1" id="KW-0472">Membrane</keyword>
<comment type="caution">
    <text evidence="2">The sequence shown here is derived from an EMBL/GenBank/DDBJ whole genome shotgun (WGS) entry which is preliminary data.</text>
</comment>
<reference evidence="2" key="1">
    <citation type="submission" date="2013-08" db="EMBL/GenBank/DDBJ databases">
        <authorList>
            <person name="Mendez C."/>
            <person name="Richter M."/>
            <person name="Ferrer M."/>
            <person name="Sanchez J."/>
        </authorList>
    </citation>
    <scope>NUCLEOTIDE SEQUENCE</scope>
</reference>
<proteinExistence type="predicted"/>
<organism evidence="2">
    <name type="scientific">mine drainage metagenome</name>
    <dbReference type="NCBI Taxonomy" id="410659"/>
    <lineage>
        <taxon>unclassified sequences</taxon>
        <taxon>metagenomes</taxon>
        <taxon>ecological metagenomes</taxon>
    </lineage>
</organism>
<evidence type="ECO:0000313" key="2">
    <source>
        <dbReference type="EMBL" id="EQD67150.1"/>
    </source>
</evidence>